<evidence type="ECO:0000259" key="8">
    <source>
        <dbReference type="Pfam" id="PF09334"/>
    </source>
</evidence>
<dbReference type="GO" id="GO:0005524">
    <property type="term" value="F:ATP binding"/>
    <property type="evidence" value="ECO:0007669"/>
    <property type="project" value="UniProtKB-KW"/>
</dbReference>
<evidence type="ECO:0000256" key="2">
    <source>
        <dbReference type="ARBA" id="ARBA00022741"/>
    </source>
</evidence>
<keyword evidence="10" id="KW-1185">Reference proteome</keyword>
<dbReference type="InterPro" id="IPR033911">
    <property type="entry name" value="MetRS_core"/>
</dbReference>
<keyword evidence="5 6" id="KW-0030">Aminoacyl-tRNA synthetase</keyword>
<comment type="similarity">
    <text evidence="6">Belongs to the class-I aminoacyl-tRNA synthetase family.</text>
</comment>
<comment type="caution">
    <text evidence="9">The sequence shown here is derived from an EMBL/GenBank/DDBJ whole genome shotgun (WGS) entry which is preliminary data.</text>
</comment>
<dbReference type="Pfam" id="PF09334">
    <property type="entry name" value="tRNA-synt_1g"/>
    <property type="match status" value="1"/>
</dbReference>
<dbReference type="PANTHER" id="PTHR45765">
    <property type="entry name" value="METHIONINE--TRNA LIGASE"/>
    <property type="match status" value="1"/>
</dbReference>
<name>A0A540KPR1_MALBA</name>
<dbReference type="GO" id="GO:0017101">
    <property type="term" value="C:aminoacyl-tRNA synthetase multienzyme complex"/>
    <property type="evidence" value="ECO:0007669"/>
    <property type="project" value="TreeGrafter"/>
</dbReference>
<evidence type="ECO:0000256" key="5">
    <source>
        <dbReference type="ARBA" id="ARBA00023146"/>
    </source>
</evidence>
<dbReference type="EMBL" id="VIEB01001044">
    <property type="protein sequence ID" value="TQD76213.1"/>
    <property type="molecule type" value="Genomic_DNA"/>
</dbReference>
<feature type="region of interest" description="Disordered" evidence="7">
    <location>
        <begin position="1"/>
        <end position="33"/>
    </location>
</feature>
<dbReference type="Proteomes" id="UP000315295">
    <property type="component" value="Unassembled WGS sequence"/>
</dbReference>
<evidence type="ECO:0000256" key="7">
    <source>
        <dbReference type="SAM" id="MobiDB-lite"/>
    </source>
</evidence>
<dbReference type="SUPFAM" id="SSF52374">
    <property type="entry name" value="Nucleotidylyl transferase"/>
    <property type="match status" value="1"/>
</dbReference>
<dbReference type="GO" id="GO:0004825">
    <property type="term" value="F:methionine-tRNA ligase activity"/>
    <property type="evidence" value="ECO:0007669"/>
    <property type="project" value="InterPro"/>
</dbReference>
<dbReference type="PANTHER" id="PTHR45765:SF10">
    <property type="entry name" value="METHIONINE--TRNA LIGASE"/>
    <property type="match status" value="1"/>
</dbReference>
<feature type="domain" description="Methionyl/Leucyl tRNA synthetase" evidence="8">
    <location>
        <begin position="56"/>
        <end position="152"/>
    </location>
</feature>
<dbReference type="PRINTS" id="PR01041">
    <property type="entry name" value="TRNASYNTHMET"/>
</dbReference>
<evidence type="ECO:0000313" key="10">
    <source>
        <dbReference type="Proteomes" id="UP000315295"/>
    </source>
</evidence>
<dbReference type="Gene3D" id="3.40.50.620">
    <property type="entry name" value="HUPs"/>
    <property type="match status" value="1"/>
</dbReference>
<evidence type="ECO:0000256" key="1">
    <source>
        <dbReference type="ARBA" id="ARBA00022598"/>
    </source>
</evidence>
<dbReference type="InterPro" id="IPR023458">
    <property type="entry name" value="Met-tRNA_ligase_1"/>
</dbReference>
<keyword evidence="3 6" id="KW-0067">ATP-binding</keyword>
<dbReference type="GO" id="GO:0005829">
    <property type="term" value="C:cytosol"/>
    <property type="evidence" value="ECO:0007669"/>
    <property type="project" value="TreeGrafter"/>
</dbReference>
<keyword evidence="2 6" id="KW-0547">Nucleotide-binding</keyword>
<protein>
    <recommendedName>
        <fullName evidence="8">Methionyl/Leucyl tRNA synthetase domain-containing protein</fullName>
    </recommendedName>
</protein>
<sequence length="220" mass="25063">MINQTAEKATPEKTRSCRSLGSATSSSQAPCPMSTTSLALAPSVAKFMENGYFSKNTTQQFFYVWFDAPIGYISITSCYTPDWEKWWKNRENVELYQFMGKDNVPFHTVTFSYHLPEVMFPCTLLGTGENWTLMKSISVAEYMMHKCVRISSQKMLKGQESLGILPAVHKIETPEPLFKELKDEDVEFFRKKFSGSQAERVAKGEAEAKKMAEKLDETKN</sequence>
<reference evidence="9 10" key="1">
    <citation type="journal article" date="2019" name="G3 (Bethesda)">
        <title>Sequencing of a Wild Apple (Malus baccata) Genome Unravels the Differences Between Cultivated and Wild Apple Species Regarding Disease Resistance and Cold Tolerance.</title>
        <authorList>
            <person name="Chen X."/>
        </authorList>
    </citation>
    <scope>NUCLEOTIDE SEQUENCE [LARGE SCALE GENOMIC DNA]</scope>
    <source>
        <strain evidence="10">cv. Shandingzi</strain>
        <tissue evidence="9">Leaves</tissue>
    </source>
</reference>
<evidence type="ECO:0000256" key="6">
    <source>
        <dbReference type="RuleBase" id="RU363039"/>
    </source>
</evidence>
<keyword evidence="4 6" id="KW-0648">Protein biosynthesis</keyword>
<dbReference type="GO" id="GO:0006431">
    <property type="term" value="P:methionyl-tRNA aminoacylation"/>
    <property type="evidence" value="ECO:0007669"/>
    <property type="project" value="InterPro"/>
</dbReference>
<evidence type="ECO:0000313" key="9">
    <source>
        <dbReference type="EMBL" id="TQD76213.1"/>
    </source>
</evidence>
<dbReference type="InterPro" id="IPR014729">
    <property type="entry name" value="Rossmann-like_a/b/a_fold"/>
</dbReference>
<gene>
    <name evidence="9" type="ORF">C1H46_038240</name>
</gene>
<feature type="compositionally biased region" description="Polar residues" evidence="7">
    <location>
        <begin position="17"/>
        <end position="33"/>
    </location>
</feature>
<dbReference type="STRING" id="106549.A0A540KPR1"/>
<dbReference type="InterPro" id="IPR015413">
    <property type="entry name" value="Methionyl/Leucyl_tRNA_Synth"/>
</dbReference>
<organism evidence="9 10">
    <name type="scientific">Malus baccata</name>
    <name type="common">Siberian crab apple</name>
    <name type="synonym">Pyrus baccata</name>
    <dbReference type="NCBI Taxonomy" id="106549"/>
    <lineage>
        <taxon>Eukaryota</taxon>
        <taxon>Viridiplantae</taxon>
        <taxon>Streptophyta</taxon>
        <taxon>Embryophyta</taxon>
        <taxon>Tracheophyta</taxon>
        <taxon>Spermatophyta</taxon>
        <taxon>Magnoliopsida</taxon>
        <taxon>eudicotyledons</taxon>
        <taxon>Gunneridae</taxon>
        <taxon>Pentapetalae</taxon>
        <taxon>rosids</taxon>
        <taxon>fabids</taxon>
        <taxon>Rosales</taxon>
        <taxon>Rosaceae</taxon>
        <taxon>Amygdaloideae</taxon>
        <taxon>Maleae</taxon>
        <taxon>Malus</taxon>
    </lineage>
</organism>
<dbReference type="AlphaFoldDB" id="A0A540KPR1"/>
<evidence type="ECO:0000256" key="4">
    <source>
        <dbReference type="ARBA" id="ARBA00022917"/>
    </source>
</evidence>
<accession>A0A540KPR1</accession>
<keyword evidence="1 6" id="KW-0436">Ligase</keyword>
<proteinExistence type="inferred from homology"/>
<evidence type="ECO:0000256" key="3">
    <source>
        <dbReference type="ARBA" id="ARBA00022840"/>
    </source>
</evidence>